<dbReference type="SMART" id="SM00220">
    <property type="entry name" value="S_TKc"/>
    <property type="match status" value="1"/>
</dbReference>
<keyword evidence="3" id="KW-0813">Transport</keyword>
<evidence type="ECO:0000256" key="13">
    <source>
        <dbReference type="ARBA" id="ARBA00048679"/>
    </source>
</evidence>
<keyword evidence="10" id="KW-0072">Autophagy</keyword>
<evidence type="ECO:0000256" key="6">
    <source>
        <dbReference type="ARBA" id="ARBA00022741"/>
    </source>
</evidence>
<evidence type="ECO:0000256" key="4">
    <source>
        <dbReference type="ARBA" id="ARBA00022527"/>
    </source>
</evidence>
<feature type="compositionally biased region" description="Basic and acidic residues" evidence="15">
    <location>
        <begin position="729"/>
        <end position="744"/>
    </location>
</feature>
<feature type="domain" description="Protein kinase" evidence="16">
    <location>
        <begin position="377"/>
        <end position="645"/>
    </location>
</feature>
<dbReference type="SUPFAM" id="SSF56112">
    <property type="entry name" value="Protein kinase-like (PK-like)"/>
    <property type="match status" value="1"/>
</dbReference>
<dbReference type="Pfam" id="PF00069">
    <property type="entry name" value="Pkinase"/>
    <property type="match status" value="1"/>
</dbReference>
<feature type="repeat" description="WD" evidence="14">
    <location>
        <begin position="1057"/>
        <end position="1083"/>
    </location>
</feature>
<evidence type="ECO:0000256" key="14">
    <source>
        <dbReference type="PROSITE-ProRule" id="PRU00221"/>
    </source>
</evidence>
<dbReference type="AlphaFoldDB" id="A0A0B7KGP0"/>
<dbReference type="SUPFAM" id="SSF50978">
    <property type="entry name" value="WD40 repeat-like"/>
    <property type="match status" value="1"/>
</dbReference>
<keyword evidence="4" id="KW-0723">Serine/threonine-protein kinase</keyword>
<dbReference type="PROSITE" id="PS50082">
    <property type="entry name" value="WD_REPEATS_2"/>
    <property type="match status" value="1"/>
</dbReference>
<evidence type="ECO:0000256" key="10">
    <source>
        <dbReference type="ARBA" id="ARBA00023006"/>
    </source>
</evidence>
<evidence type="ECO:0000256" key="15">
    <source>
        <dbReference type="SAM" id="MobiDB-lite"/>
    </source>
</evidence>
<dbReference type="PANTHER" id="PTHR24348:SF22">
    <property type="entry name" value="NON-SPECIFIC SERINE_THREONINE PROTEIN KINASE"/>
    <property type="match status" value="1"/>
</dbReference>
<keyword evidence="14" id="KW-0853">WD repeat</keyword>
<dbReference type="Gene3D" id="1.10.510.10">
    <property type="entry name" value="Transferase(Phosphotransferase) domain 1"/>
    <property type="match status" value="1"/>
</dbReference>
<dbReference type="InterPro" id="IPR036322">
    <property type="entry name" value="WD40_repeat_dom_sf"/>
</dbReference>
<feature type="region of interest" description="Disordered" evidence="15">
    <location>
        <begin position="698"/>
        <end position="767"/>
    </location>
</feature>
<evidence type="ECO:0000256" key="2">
    <source>
        <dbReference type="ARBA" id="ARBA00012513"/>
    </source>
</evidence>
<sequence length="1083" mass="121586">MGKGFIFIDGTKSDRSTKRAARSHAMREKNIGKTHHRGLKPARGKNDLSTSQRNDGRRDIALSSHRFLDISDSILLCRPLPPLLSMEFAPWSLEVVKTYFTSVIMAVYPSKLCLSLDRIKSYWIRTIFLDQTSYHCSLALMSILNSFVFGREPVSWEATYHLGQAVALVNEKLDTLDALSNSNLAVVNFLVIRDIFKEDEAGAKIHLRGLQKMLELRGGLCTVEDRTLALKIAKTDIDFALHYGTPVGFFRDRMPQAAKELGMPTYSLVGGSSVFSTLCSAEASPDLWKIFQDVNGLACWFNNDVTCDADPDDLQEIIVSVGYRLNQPDQMEDLISDLVRDWELQCTIRPGYTIHTKYISDPTRGIRRRAIEEKWERGDSKALGHGTFGTVWHERCTSGPSAGQVRAVKQIYKNFGPKSVSTKVLSGELSAIMKFSHNLYRHCFVQSFGWYDSQDYLYITMEYLPRGDLSRYLKNRLPEAEASLVILQVLEGLEFMHRNKFAHRDLKPKNILVQHAGPNWWVKISDFGTTKQIETTVLHTGVGTETYQAPEVRGLFTPADMADYSERLFPLAVDIWGVGAIAFRMTTGGMLFGDSRDLYSYVVQGSAFPFEESLSAECNAFVSSAMHASPKQRPSATKALAHSWLKLASSISADLQEELVIPMEEVNLGVEDSTVEASAEWPTMSSGTDEKTESFIKTLGTSRSSTPRIGKSADVSASTWIGVRSGPPNDEKTPPDEVLKHQQKETGSSPCAKNAQQTSENPRLPRAQVLRVGDGQDGVMVSTAYSPNGEALVICMAHAIHTYTLGEDGQFNEMNTLRNPEWQLIECMAVTDRRIVALTRNLRGDRSLEVWHKKDGHYESEHKHRLRLDDLYLDAWALSQDSTTLILGGHRTNRFHSKDESHHIRAFYLSDRNELKHLASFKLENRISWIVVSPDGGQFTQYIDNTTSMLWQRVGSNPFVRHQKLPWEAINFSADGSLLAARSQDGRFVILRKSSLGPYAEMQQLFDQESIVAAFSPDGILLATVLQQPEVGVVVWEKNMHGNMLFKKWTLPSLTKVSSVTFSPDARQLVTGSFHDMATIWHL</sequence>
<dbReference type="GO" id="GO:0005524">
    <property type="term" value="F:ATP binding"/>
    <property type="evidence" value="ECO:0007669"/>
    <property type="project" value="UniProtKB-KW"/>
</dbReference>
<comment type="subcellular location">
    <subcellularLocation>
        <location evidence="1">Preautophagosomal structure membrane</location>
        <topology evidence="1">Peripheral membrane protein</topology>
    </subcellularLocation>
</comment>
<comment type="catalytic activity">
    <reaction evidence="13">
        <text>L-seryl-[protein] + ATP = O-phospho-L-seryl-[protein] + ADP + H(+)</text>
        <dbReference type="Rhea" id="RHEA:17989"/>
        <dbReference type="Rhea" id="RHEA-COMP:9863"/>
        <dbReference type="Rhea" id="RHEA-COMP:11604"/>
        <dbReference type="ChEBI" id="CHEBI:15378"/>
        <dbReference type="ChEBI" id="CHEBI:29999"/>
        <dbReference type="ChEBI" id="CHEBI:30616"/>
        <dbReference type="ChEBI" id="CHEBI:83421"/>
        <dbReference type="ChEBI" id="CHEBI:456216"/>
        <dbReference type="EC" id="2.7.11.1"/>
    </reaction>
</comment>
<proteinExistence type="predicted"/>
<dbReference type="EC" id="2.7.11.1" evidence="2"/>
<dbReference type="GO" id="GO:0000045">
    <property type="term" value="P:autophagosome assembly"/>
    <property type="evidence" value="ECO:0007669"/>
    <property type="project" value="TreeGrafter"/>
</dbReference>
<dbReference type="GO" id="GO:0015031">
    <property type="term" value="P:protein transport"/>
    <property type="evidence" value="ECO:0007669"/>
    <property type="project" value="UniProtKB-KW"/>
</dbReference>
<evidence type="ECO:0000256" key="12">
    <source>
        <dbReference type="ARBA" id="ARBA00047899"/>
    </source>
</evidence>
<dbReference type="Gene3D" id="2.130.10.10">
    <property type="entry name" value="YVTN repeat-like/Quinoprotein amine dehydrogenase"/>
    <property type="match status" value="1"/>
</dbReference>
<dbReference type="InterPro" id="IPR015943">
    <property type="entry name" value="WD40/YVTN_repeat-like_dom_sf"/>
</dbReference>
<name>A0A0B7KGP0_BIOOC</name>
<keyword evidence="5" id="KW-0808">Transferase</keyword>
<keyword evidence="8" id="KW-0067">ATP-binding</keyword>
<dbReference type="PROSITE" id="PS00108">
    <property type="entry name" value="PROTEIN_KINASE_ST"/>
    <property type="match status" value="1"/>
</dbReference>
<evidence type="ECO:0000259" key="16">
    <source>
        <dbReference type="PROSITE" id="PS50011"/>
    </source>
</evidence>
<evidence type="ECO:0000256" key="1">
    <source>
        <dbReference type="ARBA" id="ARBA00004623"/>
    </source>
</evidence>
<evidence type="ECO:0000256" key="11">
    <source>
        <dbReference type="ARBA" id="ARBA00030237"/>
    </source>
</evidence>
<dbReference type="GO" id="GO:0005776">
    <property type="term" value="C:autophagosome"/>
    <property type="evidence" value="ECO:0007669"/>
    <property type="project" value="TreeGrafter"/>
</dbReference>
<dbReference type="InterPro" id="IPR000719">
    <property type="entry name" value="Prot_kinase_dom"/>
</dbReference>
<dbReference type="PROSITE" id="PS50011">
    <property type="entry name" value="PROTEIN_KINASE_DOM"/>
    <property type="match status" value="1"/>
</dbReference>
<dbReference type="PANTHER" id="PTHR24348">
    <property type="entry name" value="SERINE/THREONINE-PROTEIN KINASE UNC-51-RELATED"/>
    <property type="match status" value="1"/>
</dbReference>
<feature type="region of interest" description="Disordered" evidence="15">
    <location>
        <begin position="674"/>
        <end position="693"/>
    </location>
</feature>
<feature type="compositionally biased region" description="Basic residues" evidence="15">
    <location>
        <begin position="32"/>
        <end position="43"/>
    </location>
</feature>
<dbReference type="InterPro" id="IPR011009">
    <property type="entry name" value="Kinase-like_dom_sf"/>
</dbReference>
<evidence type="ECO:0000313" key="17">
    <source>
        <dbReference type="EMBL" id="CEO53871.1"/>
    </source>
</evidence>
<reference evidence="17" key="1">
    <citation type="submission" date="2015-01" db="EMBL/GenBank/DDBJ databases">
        <authorList>
            <person name="Durling Mikael"/>
        </authorList>
    </citation>
    <scope>NUCLEOTIDE SEQUENCE</scope>
</reference>
<evidence type="ECO:0000256" key="3">
    <source>
        <dbReference type="ARBA" id="ARBA00022448"/>
    </source>
</evidence>
<dbReference type="GO" id="GO:0010506">
    <property type="term" value="P:regulation of autophagy"/>
    <property type="evidence" value="ECO:0007669"/>
    <property type="project" value="InterPro"/>
</dbReference>
<feature type="compositionally biased region" description="Polar residues" evidence="15">
    <location>
        <begin position="745"/>
        <end position="761"/>
    </location>
</feature>
<dbReference type="InterPro" id="IPR045269">
    <property type="entry name" value="Atg1-like"/>
</dbReference>
<dbReference type="InterPro" id="IPR001680">
    <property type="entry name" value="WD40_rpt"/>
</dbReference>
<dbReference type="GO" id="GO:0005829">
    <property type="term" value="C:cytosol"/>
    <property type="evidence" value="ECO:0007669"/>
    <property type="project" value="TreeGrafter"/>
</dbReference>
<dbReference type="GO" id="GO:0004674">
    <property type="term" value="F:protein serine/threonine kinase activity"/>
    <property type="evidence" value="ECO:0007669"/>
    <property type="project" value="UniProtKB-KW"/>
</dbReference>
<protein>
    <recommendedName>
        <fullName evidence="2">non-specific serine/threonine protein kinase</fullName>
        <ecNumber evidence="2">2.7.11.1</ecNumber>
    </recommendedName>
    <alternativeName>
        <fullName evidence="11">Autophagy-related protein 1</fullName>
    </alternativeName>
</protein>
<dbReference type="GO" id="GO:0034045">
    <property type="term" value="C:phagophore assembly site membrane"/>
    <property type="evidence" value="ECO:0007669"/>
    <property type="project" value="UniProtKB-SubCell"/>
</dbReference>
<keyword evidence="6" id="KW-0547">Nucleotide-binding</keyword>
<evidence type="ECO:0000256" key="8">
    <source>
        <dbReference type="ARBA" id="ARBA00022840"/>
    </source>
</evidence>
<organism evidence="17">
    <name type="scientific">Bionectria ochroleuca</name>
    <name type="common">Gliocladium roseum</name>
    <dbReference type="NCBI Taxonomy" id="29856"/>
    <lineage>
        <taxon>Eukaryota</taxon>
        <taxon>Fungi</taxon>
        <taxon>Dikarya</taxon>
        <taxon>Ascomycota</taxon>
        <taxon>Pezizomycotina</taxon>
        <taxon>Sordariomycetes</taxon>
        <taxon>Hypocreomycetidae</taxon>
        <taxon>Hypocreales</taxon>
        <taxon>Bionectriaceae</taxon>
        <taxon>Clonostachys</taxon>
    </lineage>
</organism>
<evidence type="ECO:0000256" key="7">
    <source>
        <dbReference type="ARBA" id="ARBA00022777"/>
    </source>
</evidence>
<dbReference type="PROSITE" id="PS50294">
    <property type="entry name" value="WD_REPEATS_REGION"/>
    <property type="match status" value="1"/>
</dbReference>
<comment type="catalytic activity">
    <reaction evidence="12">
        <text>L-threonyl-[protein] + ATP = O-phospho-L-threonyl-[protein] + ADP + H(+)</text>
        <dbReference type="Rhea" id="RHEA:46608"/>
        <dbReference type="Rhea" id="RHEA-COMP:11060"/>
        <dbReference type="Rhea" id="RHEA-COMP:11605"/>
        <dbReference type="ChEBI" id="CHEBI:15378"/>
        <dbReference type="ChEBI" id="CHEBI:30013"/>
        <dbReference type="ChEBI" id="CHEBI:30616"/>
        <dbReference type="ChEBI" id="CHEBI:61977"/>
        <dbReference type="ChEBI" id="CHEBI:456216"/>
        <dbReference type="EC" id="2.7.11.1"/>
    </reaction>
</comment>
<evidence type="ECO:0000256" key="9">
    <source>
        <dbReference type="ARBA" id="ARBA00022927"/>
    </source>
</evidence>
<dbReference type="InterPro" id="IPR008271">
    <property type="entry name" value="Ser/Thr_kinase_AS"/>
</dbReference>
<accession>A0A0B7KGP0</accession>
<gene>
    <name evidence="17" type="ORF">BN869_000009929_1</name>
</gene>
<feature type="region of interest" description="Disordered" evidence="15">
    <location>
        <begin position="1"/>
        <end position="55"/>
    </location>
</feature>
<dbReference type="EMBL" id="CDPU01000038">
    <property type="protein sequence ID" value="CEO53871.1"/>
    <property type="molecule type" value="Genomic_DNA"/>
</dbReference>
<keyword evidence="7" id="KW-0418">Kinase</keyword>
<evidence type="ECO:0000256" key="5">
    <source>
        <dbReference type="ARBA" id="ARBA00022679"/>
    </source>
</evidence>
<keyword evidence="9" id="KW-0653">Protein transport</keyword>